<dbReference type="Gene3D" id="1.10.10.10">
    <property type="entry name" value="Winged helix-like DNA-binding domain superfamily/Winged helix DNA-binding domain"/>
    <property type="match status" value="1"/>
</dbReference>
<organism evidence="4 5">
    <name type="scientific">Geobacter hydrogenophilus</name>
    <dbReference type="NCBI Taxonomy" id="40983"/>
    <lineage>
        <taxon>Bacteria</taxon>
        <taxon>Pseudomonadati</taxon>
        <taxon>Thermodesulfobacteriota</taxon>
        <taxon>Desulfuromonadia</taxon>
        <taxon>Geobacterales</taxon>
        <taxon>Geobacteraceae</taxon>
        <taxon>Geobacter</taxon>
    </lineage>
</organism>
<comment type="caution">
    <text evidence="4">The sequence shown here is derived from an EMBL/GenBank/DDBJ whole genome shotgun (WGS) entry which is preliminary data.</text>
</comment>
<evidence type="ECO:0000256" key="1">
    <source>
        <dbReference type="PIRNR" id="PIRNR012524"/>
    </source>
</evidence>
<comment type="similarity">
    <text evidence="1">Belongs to the CvfB family.</text>
</comment>
<dbReference type="InterPro" id="IPR036388">
    <property type="entry name" value="WH-like_DNA-bd_sf"/>
</dbReference>
<name>A0A9W6G0S8_9BACT</name>
<dbReference type="RefSeq" id="WP_214187656.1">
    <property type="nucleotide sequence ID" value="NZ_BSDS01000001.1"/>
</dbReference>
<evidence type="ECO:0000259" key="3">
    <source>
        <dbReference type="Pfam" id="PF17783"/>
    </source>
</evidence>
<evidence type="ECO:0000313" key="4">
    <source>
        <dbReference type="EMBL" id="GLI38273.1"/>
    </source>
</evidence>
<dbReference type="Pfam" id="PF17783">
    <property type="entry name" value="WHD_CvfB"/>
    <property type="match status" value="1"/>
</dbReference>
<dbReference type="InterPro" id="IPR039566">
    <property type="entry name" value="CvfB_S1_st"/>
</dbReference>
<protein>
    <submittedName>
        <fullName evidence="4">Nucleotide-binding protein</fullName>
    </submittedName>
</protein>
<sequence length="295" mass="32272">MEHTEEPGLCRLHTLKVARVDKQGVWLEAAGRLAHLPRREAPQSFPGDPVEVFLYQDGAGELQATCRLPLAQAGEFALLTVKSVGSHGAFLDWGLAKDLLAPYRLQPERMQVARSYLVKVDLDPQGRPFANARIDDCLDRGRPDLREGDAVTLLVWQFTDLGAKVIVNHRYPALLYRDELPAGTIVGMLLSGYVKRLREDGKLDVTLRKVGAEAVSDARDAILKALAAHGGTLPLHDRSSPAAIEEALGMSKKSFKKAVGGLYKDGLVTLDDEGIRLTGKDTANTQSPERDRPLP</sequence>
<accession>A0A9W6G0S8</accession>
<feature type="domain" description="Conserved virulence factor B-like winged helix" evidence="3">
    <location>
        <begin position="221"/>
        <end position="277"/>
    </location>
</feature>
<keyword evidence="5" id="KW-1185">Reference proteome</keyword>
<dbReference type="AlphaFoldDB" id="A0A9W6G0S8"/>
<evidence type="ECO:0000259" key="2">
    <source>
        <dbReference type="Pfam" id="PF13509"/>
    </source>
</evidence>
<dbReference type="Gene3D" id="2.40.50.140">
    <property type="entry name" value="Nucleic acid-binding proteins"/>
    <property type="match status" value="1"/>
</dbReference>
<dbReference type="EMBL" id="BSDS01000001">
    <property type="protein sequence ID" value="GLI38273.1"/>
    <property type="molecule type" value="Genomic_DNA"/>
</dbReference>
<evidence type="ECO:0000313" key="5">
    <source>
        <dbReference type="Proteomes" id="UP001144352"/>
    </source>
</evidence>
<dbReference type="PIRSF" id="PIRSF012524">
    <property type="entry name" value="YitL_S1"/>
    <property type="match status" value="1"/>
</dbReference>
<feature type="domain" description="Conserved virulence factor B first S1" evidence="2">
    <location>
        <begin position="13"/>
        <end position="66"/>
    </location>
</feature>
<dbReference type="InterPro" id="IPR040764">
    <property type="entry name" value="CvfB_WH"/>
</dbReference>
<dbReference type="Proteomes" id="UP001144352">
    <property type="component" value="Unassembled WGS sequence"/>
</dbReference>
<proteinExistence type="inferred from homology"/>
<reference evidence="4" key="1">
    <citation type="submission" date="2022-12" db="EMBL/GenBank/DDBJ databases">
        <title>Reference genome sequencing for broad-spectrum identification of bacterial and archaeal isolates by mass spectrometry.</title>
        <authorList>
            <person name="Sekiguchi Y."/>
            <person name="Tourlousse D.M."/>
        </authorList>
    </citation>
    <scope>NUCLEOTIDE SEQUENCE</scope>
    <source>
        <strain evidence="4">H2</strain>
    </source>
</reference>
<dbReference type="InterPro" id="IPR012340">
    <property type="entry name" value="NA-bd_OB-fold"/>
</dbReference>
<dbReference type="InterPro" id="IPR014464">
    <property type="entry name" value="CvfB_fam"/>
</dbReference>
<dbReference type="PANTHER" id="PTHR37296:SF1">
    <property type="entry name" value="CONSERVED VIRULENCE FACTOR B"/>
    <property type="match status" value="1"/>
</dbReference>
<gene>
    <name evidence="4" type="ORF">GHYDROH2_17740</name>
</gene>
<dbReference type="Pfam" id="PF13509">
    <property type="entry name" value="S1_2"/>
    <property type="match status" value="1"/>
</dbReference>
<dbReference type="PANTHER" id="PTHR37296">
    <property type="entry name" value="CONSERVED VIRULENCE FACTOR B"/>
    <property type="match status" value="1"/>
</dbReference>